<name>A0ABR7I7R6_9FIRM</name>
<comment type="caution">
    <text evidence="2">The sequence shown here is derived from an EMBL/GenBank/DDBJ whole genome shotgun (WGS) entry which is preliminary data.</text>
</comment>
<evidence type="ECO:0000256" key="1">
    <source>
        <dbReference type="SAM" id="Phobius"/>
    </source>
</evidence>
<dbReference type="RefSeq" id="WP_186981519.1">
    <property type="nucleotide sequence ID" value="NZ_JACOQH010000001.1"/>
</dbReference>
<keyword evidence="3" id="KW-1185">Reference proteome</keyword>
<proteinExistence type="predicted"/>
<dbReference type="InterPro" id="IPR021215">
    <property type="entry name" value="DUF2752"/>
</dbReference>
<sequence>MDLTTQKEKETEIIDRVFFIAGMLGVLVVALCVIWWKVTGKSPIPPVPPCMIHAVTGIYCPGCGGTRAAYALLCGKPLLSFYYHPIVLYTVVVGAAFLVTQTIGRLSRGRFRAVVHFRPAYLWIALALVVINCFVKNFILLYFHIPLL</sequence>
<keyword evidence="1" id="KW-0472">Membrane</keyword>
<dbReference type="EMBL" id="JACOQH010000001">
    <property type="protein sequence ID" value="MBC5752839.1"/>
    <property type="molecule type" value="Genomic_DNA"/>
</dbReference>
<protein>
    <submittedName>
        <fullName evidence="2">DUF2752 domain-containing protein</fullName>
    </submittedName>
</protein>
<dbReference type="Proteomes" id="UP000621540">
    <property type="component" value="Unassembled WGS sequence"/>
</dbReference>
<accession>A0ABR7I7R6</accession>
<feature type="transmembrane region" description="Helical" evidence="1">
    <location>
        <begin position="81"/>
        <end position="99"/>
    </location>
</feature>
<feature type="transmembrane region" description="Helical" evidence="1">
    <location>
        <begin position="120"/>
        <end position="145"/>
    </location>
</feature>
<reference evidence="2 3" key="1">
    <citation type="submission" date="2020-08" db="EMBL/GenBank/DDBJ databases">
        <title>Genome public.</title>
        <authorList>
            <person name="Liu C."/>
            <person name="Sun Q."/>
        </authorList>
    </citation>
    <scope>NUCLEOTIDE SEQUENCE [LARGE SCALE GENOMIC DNA]</scope>
    <source>
        <strain evidence="2 3">BX0805</strain>
    </source>
</reference>
<keyword evidence="1" id="KW-1133">Transmembrane helix</keyword>
<evidence type="ECO:0000313" key="2">
    <source>
        <dbReference type="EMBL" id="MBC5752839.1"/>
    </source>
</evidence>
<feature type="transmembrane region" description="Helical" evidence="1">
    <location>
        <begin position="17"/>
        <end position="36"/>
    </location>
</feature>
<keyword evidence="1" id="KW-0812">Transmembrane</keyword>
<organism evidence="2 3">
    <name type="scientific">Roseburia yibonii</name>
    <dbReference type="NCBI Taxonomy" id="2763063"/>
    <lineage>
        <taxon>Bacteria</taxon>
        <taxon>Bacillati</taxon>
        <taxon>Bacillota</taxon>
        <taxon>Clostridia</taxon>
        <taxon>Lachnospirales</taxon>
        <taxon>Lachnospiraceae</taxon>
        <taxon>Roseburia</taxon>
    </lineage>
</organism>
<dbReference type="Pfam" id="PF10825">
    <property type="entry name" value="DUF2752"/>
    <property type="match status" value="1"/>
</dbReference>
<gene>
    <name evidence="2" type="ORF">H8Z76_02165</name>
</gene>
<evidence type="ECO:0000313" key="3">
    <source>
        <dbReference type="Proteomes" id="UP000621540"/>
    </source>
</evidence>